<feature type="domain" description="Ketoreductase" evidence="4">
    <location>
        <begin position="2"/>
        <end position="181"/>
    </location>
</feature>
<dbReference type="PROSITE" id="PS00061">
    <property type="entry name" value="ADH_SHORT"/>
    <property type="match status" value="1"/>
</dbReference>
<evidence type="ECO:0000256" key="3">
    <source>
        <dbReference type="RuleBase" id="RU000363"/>
    </source>
</evidence>
<dbReference type="PRINTS" id="PR00080">
    <property type="entry name" value="SDRFAMILY"/>
</dbReference>
<name>A0ABP3SDE2_9ACTN</name>
<dbReference type="PIRSF" id="PIRSF000126">
    <property type="entry name" value="11-beta-HSD1"/>
    <property type="match status" value="1"/>
</dbReference>
<dbReference type="PANTHER" id="PTHR44196:SF2">
    <property type="entry name" value="SHORT-CHAIN DEHYDROGENASE-RELATED"/>
    <property type="match status" value="1"/>
</dbReference>
<evidence type="ECO:0000256" key="2">
    <source>
        <dbReference type="ARBA" id="ARBA00023002"/>
    </source>
</evidence>
<comment type="caution">
    <text evidence="5">The sequence shown here is derived from an EMBL/GenBank/DDBJ whole genome shotgun (WGS) entry which is preliminary data.</text>
</comment>
<dbReference type="SUPFAM" id="SSF51735">
    <property type="entry name" value="NAD(P)-binding Rossmann-fold domains"/>
    <property type="match status" value="1"/>
</dbReference>
<comment type="similarity">
    <text evidence="1 3">Belongs to the short-chain dehydrogenases/reductases (SDR) family.</text>
</comment>
<proteinExistence type="inferred from homology"/>
<evidence type="ECO:0000259" key="4">
    <source>
        <dbReference type="SMART" id="SM00822"/>
    </source>
</evidence>
<dbReference type="PRINTS" id="PR00081">
    <property type="entry name" value="GDHRDH"/>
</dbReference>
<gene>
    <name evidence="5" type="ORF">GCM10009547_42520</name>
</gene>
<protein>
    <submittedName>
        <fullName evidence="5">SDR family oxidoreductase</fullName>
    </submittedName>
</protein>
<dbReference type="SMART" id="SM00822">
    <property type="entry name" value="PKS_KR"/>
    <property type="match status" value="1"/>
</dbReference>
<accession>A0ABP3SDE2</accession>
<organism evidence="5 6">
    <name type="scientific">Sporichthya brevicatena</name>
    <dbReference type="NCBI Taxonomy" id="171442"/>
    <lineage>
        <taxon>Bacteria</taxon>
        <taxon>Bacillati</taxon>
        <taxon>Actinomycetota</taxon>
        <taxon>Actinomycetes</taxon>
        <taxon>Sporichthyales</taxon>
        <taxon>Sporichthyaceae</taxon>
        <taxon>Sporichthya</taxon>
    </lineage>
</organism>
<keyword evidence="2" id="KW-0560">Oxidoreductase</keyword>
<evidence type="ECO:0000313" key="6">
    <source>
        <dbReference type="Proteomes" id="UP001500957"/>
    </source>
</evidence>
<dbReference type="CDD" id="cd05233">
    <property type="entry name" value="SDR_c"/>
    <property type="match status" value="1"/>
</dbReference>
<dbReference type="EMBL" id="BAAAHE010000045">
    <property type="protein sequence ID" value="GAA0634002.1"/>
    <property type="molecule type" value="Genomic_DNA"/>
</dbReference>
<dbReference type="Proteomes" id="UP001500957">
    <property type="component" value="Unassembled WGS sequence"/>
</dbReference>
<keyword evidence="6" id="KW-1185">Reference proteome</keyword>
<dbReference type="PANTHER" id="PTHR44196">
    <property type="entry name" value="DEHYDROGENASE/REDUCTASE SDR FAMILY MEMBER 7B"/>
    <property type="match status" value="1"/>
</dbReference>
<dbReference type="RefSeq" id="WP_344608568.1">
    <property type="nucleotide sequence ID" value="NZ_BAAAHE010000045.1"/>
</dbReference>
<reference evidence="6" key="1">
    <citation type="journal article" date="2019" name="Int. J. Syst. Evol. Microbiol.">
        <title>The Global Catalogue of Microorganisms (GCM) 10K type strain sequencing project: providing services to taxonomists for standard genome sequencing and annotation.</title>
        <authorList>
            <consortium name="The Broad Institute Genomics Platform"/>
            <consortium name="The Broad Institute Genome Sequencing Center for Infectious Disease"/>
            <person name="Wu L."/>
            <person name="Ma J."/>
        </authorList>
    </citation>
    <scope>NUCLEOTIDE SEQUENCE [LARGE SCALE GENOMIC DNA]</scope>
    <source>
        <strain evidence="6">JCM 10671</strain>
    </source>
</reference>
<dbReference type="InterPro" id="IPR002347">
    <property type="entry name" value="SDR_fam"/>
</dbReference>
<dbReference type="Gene3D" id="3.40.50.720">
    <property type="entry name" value="NAD(P)-binding Rossmann-like Domain"/>
    <property type="match status" value="1"/>
</dbReference>
<dbReference type="InterPro" id="IPR020904">
    <property type="entry name" value="Sc_DH/Rdtase_CS"/>
</dbReference>
<sequence length="266" mass="28392">MPTALITGPTSGIGNAFARRLAADGWDLVLVARDSARLDRVAAELRARSGVEVETLPADLSSEAARAAVVERILDEDRPIDLLVNNAGLAGPGAVLRSDYRAQDEVLGVMVRAVLQLSHAALQVMAARGHGGIVNVSSVAGFVPRGTYSAAKAYVTTFTESLAEEARGTGVRVVVTCPGFTRTEFHARSGADTDNIPDFLWLSADKVVDDALAALRRGRVVTVPGLQWKVITAAAKHLPVRRIVRATRMLGRTPRSEIGTRTEHTR</sequence>
<evidence type="ECO:0000256" key="1">
    <source>
        <dbReference type="ARBA" id="ARBA00006484"/>
    </source>
</evidence>
<dbReference type="InterPro" id="IPR036291">
    <property type="entry name" value="NAD(P)-bd_dom_sf"/>
</dbReference>
<dbReference type="Pfam" id="PF00106">
    <property type="entry name" value="adh_short"/>
    <property type="match status" value="1"/>
</dbReference>
<evidence type="ECO:0000313" key="5">
    <source>
        <dbReference type="EMBL" id="GAA0634002.1"/>
    </source>
</evidence>
<dbReference type="InterPro" id="IPR057326">
    <property type="entry name" value="KR_dom"/>
</dbReference>